<dbReference type="GO" id="GO:0005576">
    <property type="term" value="C:extracellular region"/>
    <property type="evidence" value="ECO:0007669"/>
    <property type="project" value="TreeGrafter"/>
</dbReference>
<feature type="non-terminal residue" evidence="1">
    <location>
        <position position="1"/>
    </location>
</feature>
<dbReference type="EMBL" id="UINC01157767">
    <property type="protein sequence ID" value="SVD54938.1"/>
    <property type="molecule type" value="Genomic_DNA"/>
</dbReference>
<organism evidence="1">
    <name type="scientific">marine metagenome</name>
    <dbReference type="NCBI Taxonomy" id="408172"/>
    <lineage>
        <taxon>unclassified sequences</taxon>
        <taxon>metagenomes</taxon>
        <taxon>ecological metagenomes</taxon>
    </lineage>
</organism>
<dbReference type="PANTHER" id="PTHR38787">
    <property type="entry name" value="REGULATORY P DOMAIN-CONTAINING PROTEIN"/>
    <property type="match status" value="1"/>
</dbReference>
<sequence>NDGEVWLSAPGASDFQGRVYSLLQNQTSGDWIEAKKLAGQDLISGDQFGGAIAVKGHLGAVGIIGADYQLGTVAIYERTETDWNETGRVFNDSDGLNAITGAEVSCEEGSASEYTCNEIDMLSFLPVEEVGGTRGVQVNDVWGWTDPTSNREYALVGRYDGTSFVDVTDPSNPQYLGNLPMTEGAHGNVWRDIKVYKDHAFIVADGSGPHGMQIFDLTKLRGLTGEPQTFEEDAHYNRAASSHNVVINEESGFAYLVGVNGGGETCGGGLHMVNIQDPL</sequence>
<name>A0A382W9Y5_9ZZZZ</name>
<dbReference type="NCBIfam" id="TIGR04312">
    <property type="entry name" value="choice_anch_B"/>
    <property type="match status" value="1"/>
</dbReference>
<evidence type="ECO:0000313" key="1">
    <source>
        <dbReference type="EMBL" id="SVD54938.1"/>
    </source>
</evidence>
<dbReference type="AlphaFoldDB" id="A0A382W9Y5"/>
<reference evidence="1" key="1">
    <citation type="submission" date="2018-05" db="EMBL/GenBank/DDBJ databases">
        <authorList>
            <person name="Lanie J.A."/>
            <person name="Ng W.-L."/>
            <person name="Kazmierczak K.M."/>
            <person name="Andrzejewski T.M."/>
            <person name="Davidsen T.M."/>
            <person name="Wayne K.J."/>
            <person name="Tettelin H."/>
            <person name="Glass J.I."/>
            <person name="Rusch D."/>
            <person name="Podicherti R."/>
            <person name="Tsui H.-C.T."/>
            <person name="Winkler M.E."/>
        </authorList>
    </citation>
    <scope>NUCLEOTIDE SEQUENCE</scope>
</reference>
<accession>A0A382W9Y5</accession>
<gene>
    <name evidence="1" type="ORF">METZ01_LOCUS407792</name>
</gene>
<dbReference type="PANTHER" id="PTHR38787:SF3">
    <property type="entry name" value="REGULATORY P DOMAIN-CONTAINING PROTEIN"/>
    <property type="match status" value="1"/>
</dbReference>
<protein>
    <recommendedName>
        <fullName evidence="2">Choice-of-anchor B family protein</fullName>
    </recommendedName>
</protein>
<feature type="non-terminal residue" evidence="1">
    <location>
        <position position="279"/>
    </location>
</feature>
<proteinExistence type="predicted"/>
<dbReference type="InterPro" id="IPR027589">
    <property type="entry name" value="Choice_anch_B"/>
</dbReference>
<evidence type="ECO:0008006" key="2">
    <source>
        <dbReference type="Google" id="ProtNLM"/>
    </source>
</evidence>